<evidence type="ECO:0000313" key="2">
    <source>
        <dbReference type="EMBL" id="EAR88271.1"/>
    </source>
</evidence>
<protein>
    <recommendedName>
        <fullName evidence="1">HAUS augmin-like complex subunit 6 N-terminal domain-containing protein</fullName>
    </recommendedName>
</protein>
<dbReference type="GeneID" id="7828764"/>
<dbReference type="RefSeq" id="XP_001008516.1">
    <property type="nucleotide sequence ID" value="XM_001008516.1"/>
</dbReference>
<dbReference type="eggNOG" id="ENOG502T17E">
    <property type="taxonomic scope" value="Eukaryota"/>
</dbReference>
<sequence>MNILNQEFHQEDFDEENHQQQMKLDPEHLLYSALSLLNYDFQEQSKLLNIKIGPGTFDADCPKAFYNILKFLICKLVTDSSETVDLLLFYPPRNPKDTINFKQEAYKLLQTLQKRHILPQSLFLSKIVLDEVKGLKCVQFLRFLAEFALKNEFIQTFPQSQMKVFNINLRNDKKTDHQLHLVDELYPTISILNTQKEQMYSLEEIQEQNSILRSHLEIEYDKIQKKMMNYSGNTQEVQVLAEKINKSYQKQREINLRLKDYLVNEHDVPEKLLSDLRKLDRMPQIDLIKQTISELQEIERGISDRNFKERYQQFLSEFLQVDQTNVINKSLIHAGDQEMDPLQQNLGLIKLENYFESYKNTLKNTDKNIQNLKTEQFLTYQSSLLDKLQGIKQRQSKLTKCLIELKQNCQEEL</sequence>
<dbReference type="InterPro" id="IPR028163">
    <property type="entry name" value="HAUS_6_N"/>
</dbReference>
<dbReference type="InParanoid" id="Q22R51"/>
<dbReference type="AlphaFoldDB" id="Q22R51"/>
<reference evidence="3" key="1">
    <citation type="journal article" date="2006" name="PLoS Biol.">
        <title>Macronuclear genome sequence of the ciliate Tetrahymena thermophila, a model eukaryote.</title>
        <authorList>
            <person name="Eisen J.A."/>
            <person name="Coyne R.S."/>
            <person name="Wu M."/>
            <person name="Wu D."/>
            <person name="Thiagarajan M."/>
            <person name="Wortman J.R."/>
            <person name="Badger J.H."/>
            <person name="Ren Q."/>
            <person name="Amedeo P."/>
            <person name="Jones K.M."/>
            <person name="Tallon L.J."/>
            <person name="Delcher A.L."/>
            <person name="Salzberg S.L."/>
            <person name="Silva J.C."/>
            <person name="Haas B.J."/>
            <person name="Majoros W.H."/>
            <person name="Farzad M."/>
            <person name="Carlton J.M."/>
            <person name="Smith R.K. Jr."/>
            <person name="Garg J."/>
            <person name="Pearlman R.E."/>
            <person name="Karrer K.M."/>
            <person name="Sun L."/>
            <person name="Manning G."/>
            <person name="Elde N.C."/>
            <person name="Turkewitz A.P."/>
            <person name="Asai D.J."/>
            <person name="Wilkes D.E."/>
            <person name="Wang Y."/>
            <person name="Cai H."/>
            <person name="Collins K."/>
            <person name="Stewart B.A."/>
            <person name="Lee S.R."/>
            <person name="Wilamowska K."/>
            <person name="Weinberg Z."/>
            <person name="Ruzzo W.L."/>
            <person name="Wloga D."/>
            <person name="Gaertig J."/>
            <person name="Frankel J."/>
            <person name="Tsao C.-C."/>
            <person name="Gorovsky M.A."/>
            <person name="Keeling P.J."/>
            <person name="Waller R.F."/>
            <person name="Patron N.J."/>
            <person name="Cherry J.M."/>
            <person name="Stover N.A."/>
            <person name="Krieger C.J."/>
            <person name="del Toro C."/>
            <person name="Ryder H.F."/>
            <person name="Williamson S.C."/>
            <person name="Barbeau R.A."/>
            <person name="Hamilton E.P."/>
            <person name="Orias E."/>
        </authorList>
    </citation>
    <scope>NUCLEOTIDE SEQUENCE [LARGE SCALE GENOMIC DNA]</scope>
    <source>
        <strain evidence="3">SB210</strain>
    </source>
</reference>
<evidence type="ECO:0000313" key="3">
    <source>
        <dbReference type="Proteomes" id="UP000009168"/>
    </source>
</evidence>
<gene>
    <name evidence="2" type="ORF">TTHERM_00024300</name>
</gene>
<dbReference type="Pfam" id="PF14661">
    <property type="entry name" value="HAUS6_N"/>
    <property type="match status" value="1"/>
</dbReference>
<organism evidence="2 3">
    <name type="scientific">Tetrahymena thermophila (strain SB210)</name>
    <dbReference type="NCBI Taxonomy" id="312017"/>
    <lineage>
        <taxon>Eukaryota</taxon>
        <taxon>Sar</taxon>
        <taxon>Alveolata</taxon>
        <taxon>Ciliophora</taxon>
        <taxon>Intramacronucleata</taxon>
        <taxon>Oligohymenophorea</taxon>
        <taxon>Hymenostomatida</taxon>
        <taxon>Tetrahymenina</taxon>
        <taxon>Tetrahymenidae</taxon>
        <taxon>Tetrahymena</taxon>
    </lineage>
</organism>
<dbReference type="EMBL" id="GG662845">
    <property type="protein sequence ID" value="EAR88271.1"/>
    <property type="molecule type" value="Genomic_DNA"/>
</dbReference>
<dbReference type="OMA" id="CINDCND"/>
<feature type="domain" description="HAUS augmin-like complex subunit 6 N-terminal" evidence="1">
    <location>
        <begin position="30"/>
        <end position="245"/>
    </location>
</feature>
<dbReference type="Proteomes" id="UP000009168">
    <property type="component" value="Unassembled WGS sequence"/>
</dbReference>
<keyword evidence="3" id="KW-1185">Reference proteome</keyword>
<dbReference type="HOGENOM" id="CLU_666468_0_0_1"/>
<name>Q22R51_TETTS</name>
<dbReference type="KEGG" id="tet:TTHERM_00024300"/>
<proteinExistence type="predicted"/>
<evidence type="ECO:0000259" key="1">
    <source>
        <dbReference type="Pfam" id="PF14661"/>
    </source>
</evidence>
<accession>Q22R51</accession>